<dbReference type="InterPro" id="IPR051459">
    <property type="entry name" value="Cytochrome_c-type_DH"/>
</dbReference>
<dbReference type="Gene3D" id="1.10.760.10">
    <property type="entry name" value="Cytochrome c-like domain"/>
    <property type="match status" value="1"/>
</dbReference>
<dbReference type="Proteomes" id="UP000479132">
    <property type="component" value="Unassembled WGS sequence"/>
</dbReference>
<proteinExistence type="predicted"/>
<dbReference type="GO" id="GO:0046872">
    <property type="term" value="F:metal ion binding"/>
    <property type="evidence" value="ECO:0007669"/>
    <property type="project" value="UniProtKB-KW"/>
</dbReference>
<keyword evidence="3 4" id="KW-0408">Iron</keyword>
<organism evidence="6 7">
    <name type="scientific">Fodinibius halophilus</name>
    <dbReference type="NCBI Taxonomy" id="1736908"/>
    <lineage>
        <taxon>Bacteria</taxon>
        <taxon>Pseudomonadati</taxon>
        <taxon>Balneolota</taxon>
        <taxon>Balneolia</taxon>
        <taxon>Balneolales</taxon>
        <taxon>Balneolaceae</taxon>
        <taxon>Fodinibius</taxon>
    </lineage>
</organism>
<dbReference type="PANTHER" id="PTHR35008:SF8">
    <property type="entry name" value="ALCOHOL DEHYDROGENASE CYTOCHROME C SUBUNIT"/>
    <property type="match status" value="1"/>
</dbReference>
<dbReference type="AlphaFoldDB" id="A0A6M1SZN3"/>
<dbReference type="InterPro" id="IPR036909">
    <property type="entry name" value="Cyt_c-like_dom_sf"/>
</dbReference>
<name>A0A6M1SZN3_9BACT</name>
<dbReference type="RefSeq" id="WP_165268758.1">
    <property type="nucleotide sequence ID" value="NZ_JAALLS010000012.1"/>
</dbReference>
<sequence length="277" mass="30036">MAENNSNLIHVYLDDEDEPIVSYRPPVRFELDTTQLEDGHHTLKVVATDATGHKGVRSIPFEVRNGPGIDVEGLQDNDMLEGKVPILLNAYGGAKEPFWEPSRAETPAPVPTWAWVLLLVVVAWSAFYIAQQWNVPDEYASSPTYSLFTGKGNNTQSAEQASSGSKANIGATLYRTSCASCHQGNGEGVPGAFPPLSDDSVVTAEDPTRHIEIILFGMQGKAIDGVEYSAAMPPFSQQLSDKEVAAIINHERTSWGNNAPTVTAEQVQKVRVKGNSD</sequence>
<dbReference type="PANTHER" id="PTHR35008">
    <property type="entry name" value="BLL4482 PROTEIN-RELATED"/>
    <property type="match status" value="1"/>
</dbReference>
<dbReference type="GO" id="GO:0009055">
    <property type="term" value="F:electron transfer activity"/>
    <property type="evidence" value="ECO:0007669"/>
    <property type="project" value="InterPro"/>
</dbReference>
<comment type="caution">
    <text evidence="6">The sequence shown here is derived from an EMBL/GenBank/DDBJ whole genome shotgun (WGS) entry which is preliminary data.</text>
</comment>
<keyword evidence="1 4" id="KW-0349">Heme</keyword>
<evidence type="ECO:0000313" key="7">
    <source>
        <dbReference type="Proteomes" id="UP000479132"/>
    </source>
</evidence>
<dbReference type="EMBL" id="JAALLS010000012">
    <property type="protein sequence ID" value="NGP88726.1"/>
    <property type="molecule type" value="Genomic_DNA"/>
</dbReference>
<reference evidence="6 7" key="1">
    <citation type="submission" date="2020-02" db="EMBL/GenBank/DDBJ databases">
        <title>Aliifodinibius halophilus 2W32, complete genome.</title>
        <authorList>
            <person name="Li Y."/>
            <person name="Wu S."/>
        </authorList>
    </citation>
    <scope>NUCLEOTIDE SEQUENCE [LARGE SCALE GENOMIC DNA]</scope>
    <source>
        <strain evidence="6 7">2W32</strain>
    </source>
</reference>
<evidence type="ECO:0000256" key="3">
    <source>
        <dbReference type="ARBA" id="ARBA00023004"/>
    </source>
</evidence>
<dbReference type="InterPro" id="IPR009056">
    <property type="entry name" value="Cyt_c-like_dom"/>
</dbReference>
<keyword evidence="7" id="KW-1185">Reference proteome</keyword>
<evidence type="ECO:0000259" key="5">
    <source>
        <dbReference type="PROSITE" id="PS51007"/>
    </source>
</evidence>
<feature type="domain" description="Cytochrome c" evidence="5">
    <location>
        <begin position="165"/>
        <end position="255"/>
    </location>
</feature>
<dbReference type="SUPFAM" id="SSF46626">
    <property type="entry name" value="Cytochrome c"/>
    <property type="match status" value="1"/>
</dbReference>
<dbReference type="GO" id="GO:0020037">
    <property type="term" value="F:heme binding"/>
    <property type="evidence" value="ECO:0007669"/>
    <property type="project" value="InterPro"/>
</dbReference>
<dbReference type="Pfam" id="PF13442">
    <property type="entry name" value="Cytochrome_CBB3"/>
    <property type="match status" value="1"/>
</dbReference>
<evidence type="ECO:0000256" key="1">
    <source>
        <dbReference type="ARBA" id="ARBA00022617"/>
    </source>
</evidence>
<evidence type="ECO:0000256" key="4">
    <source>
        <dbReference type="PROSITE-ProRule" id="PRU00433"/>
    </source>
</evidence>
<evidence type="ECO:0000313" key="6">
    <source>
        <dbReference type="EMBL" id="NGP88726.1"/>
    </source>
</evidence>
<protein>
    <submittedName>
        <fullName evidence="6">Cytochrome c</fullName>
    </submittedName>
</protein>
<accession>A0A6M1SZN3</accession>
<keyword evidence="2 4" id="KW-0479">Metal-binding</keyword>
<gene>
    <name evidence="6" type="ORF">G3569_10190</name>
</gene>
<evidence type="ECO:0000256" key="2">
    <source>
        <dbReference type="ARBA" id="ARBA00022723"/>
    </source>
</evidence>
<dbReference type="PROSITE" id="PS51007">
    <property type="entry name" value="CYTC"/>
    <property type="match status" value="1"/>
</dbReference>